<keyword evidence="7" id="KW-0249">Electron transport</keyword>
<dbReference type="GO" id="GO:0006120">
    <property type="term" value="P:mitochondrial electron transport, NADH to ubiquinone"/>
    <property type="evidence" value="ECO:0007669"/>
    <property type="project" value="InterPro"/>
</dbReference>
<dbReference type="Proteomes" id="UP001152759">
    <property type="component" value="Chromosome 4"/>
</dbReference>
<organism evidence="12 13">
    <name type="scientific">Bemisia tabaci</name>
    <name type="common">Sweetpotato whitefly</name>
    <name type="synonym">Aleurodes tabaci</name>
    <dbReference type="NCBI Taxonomy" id="7038"/>
    <lineage>
        <taxon>Eukaryota</taxon>
        <taxon>Metazoa</taxon>
        <taxon>Ecdysozoa</taxon>
        <taxon>Arthropoda</taxon>
        <taxon>Hexapoda</taxon>
        <taxon>Insecta</taxon>
        <taxon>Pterygota</taxon>
        <taxon>Neoptera</taxon>
        <taxon>Paraneoptera</taxon>
        <taxon>Hemiptera</taxon>
        <taxon>Sternorrhyncha</taxon>
        <taxon>Aleyrodoidea</taxon>
        <taxon>Aleyrodidae</taxon>
        <taxon>Aleyrodinae</taxon>
        <taxon>Bemisia</taxon>
    </lineage>
</organism>
<keyword evidence="13" id="KW-1185">Reference proteome</keyword>
<evidence type="ECO:0000256" key="4">
    <source>
        <dbReference type="ARBA" id="ARBA00022660"/>
    </source>
</evidence>
<dbReference type="EMBL" id="OU963865">
    <property type="protein sequence ID" value="CAH0388291.1"/>
    <property type="molecule type" value="Genomic_DNA"/>
</dbReference>
<comment type="similarity">
    <text evidence="2">Belongs to the complex I NDUFC2 subunit family.</text>
</comment>
<evidence type="ECO:0000256" key="10">
    <source>
        <dbReference type="ARBA" id="ARBA00023136"/>
    </source>
</evidence>
<sequence length="124" mass="14762">MSDMQIGAHSTNKDPNVLLLPDPERQVTWLHDKYLPIFGAIIGYGGSCFRNYFHDMPLHAGIWRHILLTAVLVPAGYYWNIYRERKMGEYDALLHWYITQHPEEFPVPERHKLRDMMKPWLPMR</sequence>
<evidence type="ECO:0000313" key="12">
    <source>
        <dbReference type="EMBL" id="CAH0388291.1"/>
    </source>
</evidence>
<keyword evidence="3" id="KW-0813">Transport</keyword>
<evidence type="ECO:0000256" key="1">
    <source>
        <dbReference type="ARBA" id="ARBA00004298"/>
    </source>
</evidence>
<evidence type="ECO:0000256" key="11">
    <source>
        <dbReference type="SAM" id="Phobius"/>
    </source>
</evidence>
<keyword evidence="8 11" id="KW-1133">Transmembrane helix</keyword>
<evidence type="ECO:0000256" key="5">
    <source>
        <dbReference type="ARBA" id="ARBA00022692"/>
    </source>
</evidence>
<evidence type="ECO:0000256" key="3">
    <source>
        <dbReference type="ARBA" id="ARBA00022448"/>
    </source>
</evidence>
<dbReference type="PANTHER" id="PTHR13099">
    <property type="entry name" value="NADH-UBIQUINONE OXIDOREDUCTASE SUBUNIT B14.5B"/>
    <property type="match status" value="1"/>
</dbReference>
<evidence type="ECO:0000256" key="7">
    <source>
        <dbReference type="ARBA" id="ARBA00022982"/>
    </source>
</evidence>
<protein>
    <recommendedName>
        <fullName evidence="14">NADH dehydrogenase [ubiquinone] 1 subunit C2</fullName>
    </recommendedName>
</protein>
<keyword evidence="5 11" id="KW-0812">Transmembrane</keyword>
<keyword evidence="6" id="KW-0999">Mitochondrion inner membrane</keyword>
<dbReference type="PANTHER" id="PTHR13099:SF0">
    <property type="entry name" value="NADH DEHYDROGENASE [UBIQUINONE] 1 SUBUNIT C2-RELATED"/>
    <property type="match status" value="1"/>
</dbReference>
<evidence type="ECO:0000256" key="8">
    <source>
        <dbReference type="ARBA" id="ARBA00022989"/>
    </source>
</evidence>
<comment type="subcellular location">
    <subcellularLocation>
        <location evidence="1">Mitochondrion inner membrane</location>
        <topology evidence="1">Single-pass membrane protein</topology>
        <orientation evidence="1">Matrix side</orientation>
    </subcellularLocation>
</comment>
<reference evidence="12" key="1">
    <citation type="submission" date="2021-12" db="EMBL/GenBank/DDBJ databases">
        <authorList>
            <person name="King R."/>
        </authorList>
    </citation>
    <scope>NUCLEOTIDE SEQUENCE</scope>
</reference>
<keyword evidence="4" id="KW-0679">Respiratory chain</keyword>
<gene>
    <name evidence="12" type="ORF">BEMITA_LOCUS7212</name>
</gene>
<evidence type="ECO:0000256" key="2">
    <source>
        <dbReference type="ARBA" id="ARBA00008674"/>
    </source>
</evidence>
<keyword evidence="10 11" id="KW-0472">Membrane</keyword>
<feature type="transmembrane region" description="Helical" evidence="11">
    <location>
        <begin position="62"/>
        <end position="79"/>
    </location>
</feature>
<evidence type="ECO:0000256" key="6">
    <source>
        <dbReference type="ARBA" id="ARBA00022792"/>
    </source>
</evidence>
<name>A0A9P0F487_BEMTA</name>
<proteinExistence type="inferred from homology"/>
<keyword evidence="9" id="KW-0496">Mitochondrion</keyword>
<dbReference type="AlphaFoldDB" id="A0A9P0F487"/>
<dbReference type="GO" id="GO:0005743">
    <property type="term" value="C:mitochondrial inner membrane"/>
    <property type="evidence" value="ECO:0007669"/>
    <property type="project" value="UniProtKB-SubCell"/>
</dbReference>
<evidence type="ECO:0000313" key="13">
    <source>
        <dbReference type="Proteomes" id="UP001152759"/>
    </source>
</evidence>
<evidence type="ECO:0000256" key="9">
    <source>
        <dbReference type="ARBA" id="ARBA00023128"/>
    </source>
</evidence>
<accession>A0A9P0F487</accession>
<dbReference type="Pfam" id="PF06374">
    <property type="entry name" value="NDUF_C2"/>
    <property type="match status" value="1"/>
</dbReference>
<evidence type="ECO:0008006" key="14">
    <source>
        <dbReference type="Google" id="ProtNLM"/>
    </source>
</evidence>
<dbReference type="InterPro" id="IPR009423">
    <property type="entry name" value="NDUC2"/>
</dbReference>